<feature type="compositionally biased region" description="Basic and acidic residues" evidence="1">
    <location>
        <begin position="276"/>
        <end position="286"/>
    </location>
</feature>
<dbReference type="Pfam" id="PF10021">
    <property type="entry name" value="PARG_cat_microb"/>
    <property type="match status" value="1"/>
</dbReference>
<evidence type="ECO:0000256" key="1">
    <source>
        <dbReference type="SAM" id="MobiDB-lite"/>
    </source>
</evidence>
<dbReference type="InterPro" id="IPR043472">
    <property type="entry name" value="Macro_dom-like"/>
</dbReference>
<evidence type="ECO:0000313" key="3">
    <source>
        <dbReference type="EMBL" id="KAK8838960.1"/>
    </source>
</evidence>
<comment type="caution">
    <text evidence="3">The sequence shown here is derived from an EMBL/GenBank/DDBJ whole genome shotgun (WGS) entry which is preliminary data.</text>
</comment>
<dbReference type="Gene3D" id="1.10.287.1490">
    <property type="match status" value="1"/>
</dbReference>
<proteinExistence type="predicted"/>
<dbReference type="SUPFAM" id="SSF52949">
    <property type="entry name" value="Macro domain-like"/>
    <property type="match status" value="1"/>
</dbReference>
<feature type="compositionally biased region" description="Polar residues" evidence="1">
    <location>
        <begin position="382"/>
        <end position="397"/>
    </location>
</feature>
<gene>
    <name evidence="3" type="ORF">M9Y10_032420</name>
</gene>
<dbReference type="EMBL" id="JAPFFF010000053">
    <property type="protein sequence ID" value="KAK8838960.1"/>
    <property type="molecule type" value="Genomic_DNA"/>
</dbReference>
<feature type="region of interest" description="Disordered" evidence="1">
    <location>
        <begin position="276"/>
        <end position="300"/>
    </location>
</feature>
<feature type="region of interest" description="Disordered" evidence="1">
    <location>
        <begin position="376"/>
        <end position="397"/>
    </location>
</feature>
<dbReference type="PANTHER" id="PTHR35596:SF1">
    <property type="entry name" value="MICROBIAL-TYPE PARG CATALYTIC DOMAIN-CONTAINING PROTEIN"/>
    <property type="match status" value="1"/>
</dbReference>
<dbReference type="InterPro" id="IPR012664">
    <property type="entry name" value="CHP02452"/>
</dbReference>
<protein>
    <recommendedName>
        <fullName evidence="2">Microbial-type PARG catalytic domain-containing protein</fullName>
    </recommendedName>
</protein>
<dbReference type="InterPro" id="IPR019261">
    <property type="entry name" value="PARG_cat_microbial"/>
</dbReference>
<feature type="domain" description="Microbial-type PARG catalytic" evidence="2">
    <location>
        <begin position="589"/>
        <end position="737"/>
    </location>
</feature>
<reference evidence="3 4" key="1">
    <citation type="submission" date="2024-04" db="EMBL/GenBank/DDBJ databases">
        <title>Tritrichomonas musculus Genome.</title>
        <authorList>
            <person name="Alves-Ferreira E."/>
            <person name="Grigg M."/>
            <person name="Lorenzi H."/>
            <person name="Galac M."/>
        </authorList>
    </citation>
    <scope>NUCLEOTIDE SEQUENCE [LARGE SCALE GENOMIC DNA]</scope>
    <source>
        <strain evidence="3 4">EAF2021</strain>
    </source>
</reference>
<organism evidence="3 4">
    <name type="scientific">Tritrichomonas musculus</name>
    <dbReference type="NCBI Taxonomy" id="1915356"/>
    <lineage>
        <taxon>Eukaryota</taxon>
        <taxon>Metamonada</taxon>
        <taxon>Parabasalia</taxon>
        <taxon>Tritrichomonadida</taxon>
        <taxon>Tritrichomonadidae</taxon>
        <taxon>Tritrichomonas</taxon>
    </lineage>
</organism>
<dbReference type="NCBIfam" id="TIGR02452">
    <property type="entry name" value="TIGR02452 family protein"/>
    <property type="match status" value="1"/>
</dbReference>
<sequence>MNQTQRFSFQLYKSDQNLSTNKQLYFGRKIDITELSNYSRMLKKKLDEKAKLKSDNIIKTVEDEFLYELRESQEKLKIDNKNFSTFINLIAGESQDINIESFFDIFKLSKHFDIKNLIEYLKKTCIQIEDTKTIYLILHKGEICKEEEQLFLEFLECGKMDQKLSERIEECFKKSFLTNFPVSAIFRIFRKCTDKALIPPNDLYQFVIKSIETKLSLLPFLDIFHLSYGNKQSVFKYLLKMENEINQIKTENEELKTNDSDQRINELTAKIKSLETENEKLKKNEQRNLQNDKPNQGINDFNTKIKSLEIGNKQSNLQNDKLNQRINELTEKIKSLESENETLKKNEQRNLEIDKLSNQINELTAKIKSLETENENLKRNKQSNQQNDKPNQGINDSNTKIKSLETEIQQINLQIDKSNQRINELTEKIKSLETENEKLKKNEQRNLQIDKSNQRINELTEKIKSLESENETLKKNEQRNLEIDKLSSQINELTAKIKSLETKNKQTNLQIDKSNQIINDLTTKIKSLETENAKLKKNEQIKPSLETAKFENHNQTEKVQKSIGSTDHLDNPPHLSPINKKRIQIFNENKAIVAKGSYQPNYSKPIDIKQDLDYSIQHTRTILSDHQPTLEPTKKRFGKASIYDKIEVTRETTFAAAIRMKKDYSKKVCVLNFASATKPGGGVLNGRNAQEESLARQSTLYFSLVEQKEFYEHNKNDYSPFGNDDMIYSPNVLIIRDDNNVLIKPIKVSVISAVAVNCSELNQTKNQSQNVFDIMKKRCRRILDICVDKGNDVIVLGAFGCGVFENSPKMISQIFKEILIDDFYGMNFKRIIFAIKTKPNQSNEMIDAFENALLKK</sequence>
<evidence type="ECO:0000259" key="2">
    <source>
        <dbReference type="Pfam" id="PF10021"/>
    </source>
</evidence>
<dbReference type="Gene3D" id="3.40.220.10">
    <property type="entry name" value="Leucine Aminopeptidase, subunit E, domain 1"/>
    <property type="match status" value="1"/>
</dbReference>
<dbReference type="PANTHER" id="PTHR35596">
    <property type="entry name" value="DUF2263 DOMAIN-CONTAINING PROTEIN"/>
    <property type="match status" value="1"/>
</dbReference>
<name>A0ABR2GYE9_9EUKA</name>
<feature type="compositionally biased region" description="Polar residues" evidence="1">
    <location>
        <begin position="287"/>
        <end position="300"/>
    </location>
</feature>
<dbReference type="Proteomes" id="UP001470230">
    <property type="component" value="Unassembled WGS sequence"/>
</dbReference>
<accession>A0ABR2GYE9</accession>
<keyword evidence="4" id="KW-1185">Reference proteome</keyword>
<evidence type="ECO:0000313" key="4">
    <source>
        <dbReference type="Proteomes" id="UP001470230"/>
    </source>
</evidence>